<protein>
    <submittedName>
        <fullName evidence="2">Uncharacterized protein</fullName>
    </submittedName>
</protein>
<sequence>MLCRLSLVVCWSLWMLVSSAAPIGGVRREWEVEPLPVEDFARELGDRGCGGGCDRGLSAESLPVEGELGERGWAKMIVEPLSVEDFVRELAERDCWGNGRACNRELEVEPLPVEGELGDRGWAEMIAPEGSP</sequence>
<keyword evidence="1" id="KW-0732">Signal</keyword>
<feature type="chain" id="PRO_5007893018" evidence="1">
    <location>
        <begin position="21"/>
        <end position="132"/>
    </location>
</feature>
<gene>
    <name evidence="2" type="ORF">FIBSPDRAFT_1054992</name>
</gene>
<feature type="signal peptide" evidence="1">
    <location>
        <begin position="1"/>
        <end position="20"/>
    </location>
</feature>
<dbReference type="AlphaFoldDB" id="A0A167UHE4"/>
<evidence type="ECO:0000313" key="3">
    <source>
        <dbReference type="Proteomes" id="UP000076532"/>
    </source>
</evidence>
<dbReference type="Proteomes" id="UP000076532">
    <property type="component" value="Unassembled WGS sequence"/>
</dbReference>
<evidence type="ECO:0000313" key="2">
    <source>
        <dbReference type="EMBL" id="KZP03947.1"/>
    </source>
</evidence>
<accession>A0A167UHE4</accession>
<reference evidence="2 3" key="1">
    <citation type="journal article" date="2016" name="Mol. Biol. Evol.">
        <title>Comparative Genomics of Early-Diverging Mushroom-Forming Fungi Provides Insights into the Origins of Lignocellulose Decay Capabilities.</title>
        <authorList>
            <person name="Nagy L.G."/>
            <person name="Riley R."/>
            <person name="Tritt A."/>
            <person name="Adam C."/>
            <person name="Daum C."/>
            <person name="Floudas D."/>
            <person name="Sun H."/>
            <person name="Yadav J.S."/>
            <person name="Pangilinan J."/>
            <person name="Larsson K.H."/>
            <person name="Matsuura K."/>
            <person name="Barry K."/>
            <person name="Labutti K."/>
            <person name="Kuo R."/>
            <person name="Ohm R.A."/>
            <person name="Bhattacharya S.S."/>
            <person name="Shirouzu T."/>
            <person name="Yoshinaga Y."/>
            <person name="Martin F.M."/>
            <person name="Grigoriev I.V."/>
            <person name="Hibbett D.S."/>
        </authorList>
    </citation>
    <scope>NUCLEOTIDE SEQUENCE [LARGE SCALE GENOMIC DNA]</scope>
    <source>
        <strain evidence="2 3">CBS 109695</strain>
    </source>
</reference>
<name>A0A167UHE4_9AGAM</name>
<proteinExistence type="predicted"/>
<keyword evidence="3" id="KW-1185">Reference proteome</keyword>
<organism evidence="2 3">
    <name type="scientific">Athelia psychrophila</name>
    <dbReference type="NCBI Taxonomy" id="1759441"/>
    <lineage>
        <taxon>Eukaryota</taxon>
        <taxon>Fungi</taxon>
        <taxon>Dikarya</taxon>
        <taxon>Basidiomycota</taxon>
        <taxon>Agaricomycotina</taxon>
        <taxon>Agaricomycetes</taxon>
        <taxon>Agaricomycetidae</taxon>
        <taxon>Atheliales</taxon>
        <taxon>Atheliaceae</taxon>
        <taxon>Athelia</taxon>
    </lineage>
</organism>
<evidence type="ECO:0000256" key="1">
    <source>
        <dbReference type="SAM" id="SignalP"/>
    </source>
</evidence>
<dbReference type="EMBL" id="KV417979">
    <property type="protein sequence ID" value="KZP03947.1"/>
    <property type="molecule type" value="Genomic_DNA"/>
</dbReference>